<accession>A0AA38WFV6</accession>
<dbReference type="Proteomes" id="UP001172457">
    <property type="component" value="Chromosome 2"/>
</dbReference>
<evidence type="ECO:0000313" key="2">
    <source>
        <dbReference type="EMBL" id="KAJ9559717.1"/>
    </source>
</evidence>
<evidence type="ECO:0000313" key="3">
    <source>
        <dbReference type="Proteomes" id="UP001172457"/>
    </source>
</evidence>
<comment type="caution">
    <text evidence="2">The sequence shown here is derived from an EMBL/GenBank/DDBJ whole genome shotgun (WGS) entry which is preliminary data.</text>
</comment>
<keyword evidence="1" id="KW-1133">Transmembrane helix</keyword>
<sequence>MKSINHQQQQEDPLQAQLKTLEMEWNSIKQSISRSDRRNPSTTTTTATTTAAVVDDDNNRLFHQLHENSPKELMSLLQHENSPPLEHQIDGAFHTDRPPIETIEAIDDRSVDFGYGRLKGRRLFEEEDSEMDSNSNSGDFEGLEVAEERVVSREFSDKESENDDGNCDWISRGGGCVSSPVAAVVVERGGRGGGRRWMIRMTWIGVVVMMFAFGIVAFKCKGEEDEQFLVPT</sequence>
<gene>
    <name evidence="2" type="ORF">OSB04_004877</name>
</gene>
<feature type="transmembrane region" description="Helical" evidence="1">
    <location>
        <begin position="197"/>
        <end position="218"/>
    </location>
</feature>
<proteinExistence type="predicted"/>
<organism evidence="2 3">
    <name type="scientific">Centaurea solstitialis</name>
    <name type="common">yellow star-thistle</name>
    <dbReference type="NCBI Taxonomy" id="347529"/>
    <lineage>
        <taxon>Eukaryota</taxon>
        <taxon>Viridiplantae</taxon>
        <taxon>Streptophyta</taxon>
        <taxon>Embryophyta</taxon>
        <taxon>Tracheophyta</taxon>
        <taxon>Spermatophyta</taxon>
        <taxon>Magnoliopsida</taxon>
        <taxon>eudicotyledons</taxon>
        <taxon>Gunneridae</taxon>
        <taxon>Pentapetalae</taxon>
        <taxon>asterids</taxon>
        <taxon>campanulids</taxon>
        <taxon>Asterales</taxon>
        <taxon>Asteraceae</taxon>
        <taxon>Carduoideae</taxon>
        <taxon>Cardueae</taxon>
        <taxon>Centaureinae</taxon>
        <taxon>Centaurea</taxon>
    </lineage>
</organism>
<dbReference type="EMBL" id="JARYMX010000002">
    <property type="protein sequence ID" value="KAJ9559717.1"/>
    <property type="molecule type" value="Genomic_DNA"/>
</dbReference>
<dbReference type="AlphaFoldDB" id="A0AA38WFV6"/>
<name>A0AA38WFV6_9ASTR</name>
<keyword evidence="3" id="KW-1185">Reference proteome</keyword>
<keyword evidence="1" id="KW-0472">Membrane</keyword>
<keyword evidence="1" id="KW-0812">Transmembrane</keyword>
<reference evidence="2" key="1">
    <citation type="submission" date="2023-03" db="EMBL/GenBank/DDBJ databases">
        <title>Chromosome-scale reference genome and RAD-based genetic map of yellow starthistle (Centaurea solstitialis) reveal putative structural variation and QTLs associated with invader traits.</title>
        <authorList>
            <person name="Reatini B."/>
            <person name="Cang F.A."/>
            <person name="Jiang Q."/>
            <person name="Mckibben M.T.W."/>
            <person name="Barker M.S."/>
            <person name="Rieseberg L.H."/>
            <person name="Dlugosch K.M."/>
        </authorList>
    </citation>
    <scope>NUCLEOTIDE SEQUENCE</scope>
    <source>
        <strain evidence="2">CAN-66</strain>
        <tissue evidence="2">Leaf</tissue>
    </source>
</reference>
<evidence type="ECO:0000256" key="1">
    <source>
        <dbReference type="SAM" id="Phobius"/>
    </source>
</evidence>
<protein>
    <submittedName>
        <fullName evidence="2">Uncharacterized protein</fullName>
    </submittedName>
</protein>